<keyword evidence="3" id="KW-1185">Reference proteome</keyword>
<dbReference type="OrthoDB" id="1671894at2759"/>
<reference evidence="2 3" key="2">
    <citation type="journal article" date="2009" name="PLoS ONE">
        <title>An integrated genetic and cytogenetic map of the cucumber genome.</title>
        <authorList>
            <person name="Ren Y."/>
            <person name="Zhang Z."/>
            <person name="Liu J."/>
            <person name="Staub J.E."/>
            <person name="Han Y."/>
            <person name="Cheng Z."/>
            <person name="Li X."/>
            <person name="Lu J."/>
            <person name="Miao H."/>
            <person name="Kang H."/>
            <person name="Xie B."/>
            <person name="Gu X."/>
            <person name="Wang X."/>
            <person name="Du Y."/>
            <person name="Jin W."/>
            <person name="Huang S."/>
        </authorList>
    </citation>
    <scope>NUCLEOTIDE SEQUENCE [LARGE SCALE GENOMIC DNA]</scope>
    <source>
        <strain evidence="3">cv. 9930</strain>
    </source>
</reference>
<dbReference type="Pfam" id="PF03140">
    <property type="entry name" value="DUF247"/>
    <property type="match status" value="1"/>
</dbReference>
<gene>
    <name evidence="2" type="ORF">Csa_5G650580</name>
</gene>
<dbReference type="Gramene" id="KGN52693">
    <property type="protein sequence ID" value="KGN52693"/>
    <property type="gene ID" value="Csa_5G650580"/>
</dbReference>
<dbReference type="PANTHER" id="PTHR31549">
    <property type="entry name" value="PROTEIN, PUTATIVE (DUF247)-RELATED-RELATED"/>
    <property type="match status" value="1"/>
</dbReference>
<evidence type="ECO:0000256" key="1">
    <source>
        <dbReference type="SAM" id="Phobius"/>
    </source>
</evidence>
<dbReference type="KEGG" id="csv:101209690"/>
<organism evidence="2 3">
    <name type="scientific">Cucumis sativus</name>
    <name type="common">Cucumber</name>
    <dbReference type="NCBI Taxonomy" id="3659"/>
    <lineage>
        <taxon>Eukaryota</taxon>
        <taxon>Viridiplantae</taxon>
        <taxon>Streptophyta</taxon>
        <taxon>Embryophyta</taxon>
        <taxon>Tracheophyta</taxon>
        <taxon>Spermatophyta</taxon>
        <taxon>Magnoliopsida</taxon>
        <taxon>eudicotyledons</taxon>
        <taxon>Gunneridae</taxon>
        <taxon>Pentapetalae</taxon>
        <taxon>rosids</taxon>
        <taxon>fabids</taxon>
        <taxon>Cucurbitales</taxon>
        <taxon>Cucurbitaceae</taxon>
        <taxon>Benincaseae</taxon>
        <taxon>Cucumis</taxon>
    </lineage>
</organism>
<evidence type="ECO:0000313" key="2">
    <source>
        <dbReference type="EMBL" id="KGN52693.1"/>
    </source>
</evidence>
<evidence type="ECO:0000313" key="3">
    <source>
        <dbReference type="Proteomes" id="UP000029981"/>
    </source>
</evidence>
<dbReference type="Proteomes" id="UP000029981">
    <property type="component" value="Chromosome 5"/>
</dbReference>
<accession>A0A0A0KSX9</accession>
<name>A0A0A0KSX9_CUCSA</name>
<keyword evidence="1" id="KW-0472">Membrane</keyword>
<reference evidence="2 3" key="1">
    <citation type="journal article" date="2009" name="Nat. Genet.">
        <title>The genome of the cucumber, Cucumis sativus L.</title>
        <authorList>
            <person name="Huang S."/>
            <person name="Li R."/>
            <person name="Zhang Z."/>
            <person name="Li L."/>
            <person name="Gu X."/>
            <person name="Fan W."/>
            <person name="Lucas W.J."/>
            <person name="Wang X."/>
            <person name="Xie B."/>
            <person name="Ni P."/>
            <person name="Ren Y."/>
            <person name="Zhu H."/>
            <person name="Li J."/>
            <person name="Lin K."/>
            <person name="Jin W."/>
            <person name="Fei Z."/>
            <person name="Li G."/>
            <person name="Staub J."/>
            <person name="Kilian A."/>
            <person name="van der Vossen E.A."/>
            <person name="Wu Y."/>
            <person name="Guo J."/>
            <person name="He J."/>
            <person name="Jia Z."/>
            <person name="Ren Y."/>
            <person name="Tian G."/>
            <person name="Lu Y."/>
            <person name="Ruan J."/>
            <person name="Qian W."/>
            <person name="Wang M."/>
            <person name="Huang Q."/>
            <person name="Li B."/>
            <person name="Xuan Z."/>
            <person name="Cao J."/>
            <person name="Asan"/>
            <person name="Wu Z."/>
            <person name="Zhang J."/>
            <person name="Cai Q."/>
            <person name="Bai Y."/>
            <person name="Zhao B."/>
            <person name="Han Y."/>
            <person name="Li Y."/>
            <person name="Li X."/>
            <person name="Wang S."/>
            <person name="Shi Q."/>
            <person name="Liu S."/>
            <person name="Cho W.K."/>
            <person name="Kim J.Y."/>
            <person name="Xu Y."/>
            <person name="Heller-Uszynska K."/>
            <person name="Miao H."/>
            <person name="Cheng Z."/>
            <person name="Zhang S."/>
            <person name="Wu J."/>
            <person name="Yang Y."/>
            <person name="Kang H."/>
            <person name="Li M."/>
            <person name="Liang H."/>
            <person name="Ren X."/>
            <person name="Shi Z."/>
            <person name="Wen M."/>
            <person name="Jian M."/>
            <person name="Yang H."/>
            <person name="Zhang G."/>
            <person name="Yang Z."/>
            <person name="Chen R."/>
            <person name="Liu S."/>
            <person name="Li J."/>
            <person name="Ma L."/>
            <person name="Liu H."/>
            <person name="Zhou Y."/>
            <person name="Zhao J."/>
            <person name="Fang X."/>
            <person name="Li G."/>
            <person name="Fang L."/>
            <person name="Li Y."/>
            <person name="Liu D."/>
            <person name="Zheng H."/>
            <person name="Zhang Y."/>
            <person name="Qin N."/>
            <person name="Li Z."/>
            <person name="Yang G."/>
            <person name="Yang S."/>
            <person name="Bolund L."/>
            <person name="Kristiansen K."/>
            <person name="Zheng H."/>
            <person name="Li S."/>
            <person name="Zhang X."/>
            <person name="Yang H."/>
            <person name="Wang J."/>
            <person name="Sun R."/>
            <person name="Zhang B."/>
            <person name="Jiang S."/>
            <person name="Wang J."/>
            <person name="Du Y."/>
            <person name="Li S."/>
        </authorList>
    </citation>
    <scope>NUCLEOTIDE SEQUENCE [LARGE SCALE GENOMIC DNA]</scope>
    <source>
        <strain evidence="3">cv. 9930</strain>
    </source>
</reference>
<dbReference type="OMA" id="TEFWESH"/>
<dbReference type="AlphaFoldDB" id="A0A0A0KSX9"/>
<keyword evidence="1" id="KW-0812">Transmembrane</keyword>
<reference evidence="2 3" key="3">
    <citation type="journal article" date="2010" name="BMC Genomics">
        <title>Transcriptome sequencing and comparative analysis of cucumber flowers with different sex types.</title>
        <authorList>
            <person name="Guo S."/>
            <person name="Zheng Y."/>
            <person name="Joung J.G."/>
            <person name="Liu S."/>
            <person name="Zhang Z."/>
            <person name="Crasta O.R."/>
            <person name="Sobral B.W."/>
            <person name="Xu Y."/>
            <person name="Huang S."/>
            <person name="Fei Z."/>
        </authorList>
    </citation>
    <scope>NUCLEOTIDE SEQUENCE [LARGE SCALE GENOMIC DNA]</scope>
    <source>
        <strain evidence="3">cv. 9930</strain>
    </source>
</reference>
<sequence>MASGFSILTGTFDKSQWLHQINNLVNQDALLAASQIPISVFRLPESVHDVDPTAYLPRHVAFGPFHHFQPELYKMELFKLGKAKNLKWGPQIHKLSDRLTPLELKIRACFDQALEINGETLSWLLLIDGLFLIYLLQNEYMNCPLTFPSEIFYGKLWSEFEIVCDMVKLENQIPLFVLNEICPEEPINFLAPSLYQFCVSVSPFQLPCFNPRLECFGFSSYLPEIFDLSHHLLHFLYSLILLIPNERVVFVAHCFRMDNSSSSSSSVEFLSECLDILGSVINIAFIQQIKETIGLIQRLLRLLSFITKPNLAEKTPLLIIPSASDLKSAGFTFKSTKNGILKSNFDETTLTLTLPCIHLDGFTHVLLKNLVAFEAMAELNPPCLANYTALMNGLLRNSKDLKVLEKAEIVHNHLNSEEEAAELFYGVENSTSKLKKGSLLKIHLNSGFNFENGSKFIQEVESSYIEMGLGDMVERINNCYGNCWRMKMKKFVSVVYKCFAVLVVVFLIVLVTTRFVCNFLSCPFGTFMNTTALHQML</sequence>
<feature type="transmembrane region" description="Helical" evidence="1">
    <location>
        <begin position="494"/>
        <end position="516"/>
    </location>
</feature>
<protein>
    <submittedName>
        <fullName evidence="2">Uncharacterized protein</fullName>
    </submittedName>
</protein>
<dbReference type="eggNOG" id="ENOG502QPIE">
    <property type="taxonomic scope" value="Eukaryota"/>
</dbReference>
<keyword evidence="1" id="KW-1133">Transmembrane helix</keyword>
<dbReference type="EMBL" id="CM002926">
    <property type="protein sequence ID" value="KGN52693.1"/>
    <property type="molecule type" value="Genomic_DNA"/>
</dbReference>
<dbReference type="InterPro" id="IPR004158">
    <property type="entry name" value="DUF247_pln"/>
</dbReference>
<reference evidence="2 3" key="4">
    <citation type="journal article" date="2011" name="BMC Genomics">
        <title>RNA-Seq improves annotation of protein-coding genes in the cucumber genome.</title>
        <authorList>
            <person name="Li Z."/>
            <person name="Zhang Z."/>
            <person name="Yan P."/>
            <person name="Huang S."/>
            <person name="Fei Z."/>
            <person name="Lin K."/>
        </authorList>
    </citation>
    <scope>NUCLEOTIDE SEQUENCE [LARGE SCALE GENOMIC DNA]</scope>
    <source>
        <strain evidence="3">cv. 9930</strain>
    </source>
</reference>
<dbReference type="PANTHER" id="PTHR31549:SF300">
    <property type="match status" value="1"/>
</dbReference>
<dbReference type="STRING" id="3659.A0A0A0KSX9"/>
<proteinExistence type="predicted"/>